<gene>
    <name evidence="2" type="ordered locus">PACID_34030</name>
</gene>
<name>K7RSU5_ACIA4</name>
<dbReference type="KEGG" id="pbo:PACID_34030"/>
<evidence type="ECO:0000256" key="1">
    <source>
        <dbReference type="SAM" id="MobiDB-lite"/>
    </source>
</evidence>
<evidence type="ECO:0000313" key="3">
    <source>
        <dbReference type="Proteomes" id="UP000000214"/>
    </source>
</evidence>
<sequence>MATPHTATPGMRLIQIRPQPPGCHRRWRPRGRSGAQEGAGRVDC</sequence>
<reference evidence="2 3" key="1">
    <citation type="journal article" date="2012" name="BMC Genomics">
        <title>The genome sequence of Propionibacterium acidipropionici provides insights into its biotechnological and industrial potential.</title>
        <authorList>
            <person name="Parizzi L.P."/>
            <person name="Grassi M.C."/>
            <person name="Llerena L.A."/>
            <person name="Carazzolle M.F."/>
            <person name="Queiroz V.L."/>
            <person name="Lunardi I."/>
            <person name="Zeidler A.F."/>
            <person name="Teixeira P.J."/>
            <person name="Mieczkowski P."/>
            <person name="Rincones J."/>
            <person name="Pereira G.A."/>
        </authorList>
    </citation>
    <scope>NUCLEOTIDE SEQUENCE [LARGE SCALE GENOMIC DNA]</scope>
    <source>
        <strain evidence="3">ATCC 4875 / DSM 20272 / JCM 6432 / NBRC 12425 / NCIMB 8070</strain>
    </source>
</reference>
<dbReference type="STRING" id="1171373.PACID_34030"/>
<dbReference type="EMBL" id="CP003493">
    <property type="protein sequence ID" value="AFV91159.1"/>
    <property type="molecule type" value="Genomic_DNA"/>
</dbReference>
<accession>K7RSU5</accession>
<evidence type="ECO:0000313" key="2">
    <source>
        <dbReference type="EMBL" id="AFV91159.1"/>
    </source>
</evidence>
<protein>
    <submittedName>
        <fullName evidence="2">Uncharacterized protein</fullName>
    </submittedName>
</protein>
<feature type="region of interest" description="Disordered" evidence="1">
    <location>
        <begin position="1"/>
        <end position="44"/>
    </location>
</feature>
<dbReference type="PATRIC" id="fig|1171373.8.peg.3350"/>
<proteinExistence type="predicted"/>
<dbReference type="Proteomes" id="UP000000214">
    <property type="component" value="Chromosome"/>
</dbReference>
<dbReference type="HOGENOM" id="CLU_3220448_0_0_11"/>
<organism evidence="2 3">
    <name type="scientific">Acidipropionibacterium acidipropionici (strain ATCC 4875 / DSM 20272 / JCM 6432 / NBRC 12425 / NCIMB 8070 / 4)</name>
    <name type="common">Propionibacterium acidipropionici</name>
    <dbReference type="NCBI Taxonomy" id="1171373"/>
    <lineage>
        <taxon>Bacteria</taxon>
        <taxon>Bacillati</taxon>
        <taxon>Actinomycetota</taxon>
        <taxon>Actinomycetes</taxon>
        <taxon>Propionibacteriales</taxon>
        <taxon>Propionibacteriaceae</taxon>
        <taxon>Acidipropionibacterium</taxon>
    </lineage>
</organism>
<dbReference type="AlphaFoldDB" id="K7RSU5"/>